<dbReference type="Proteomes" id="UP001497472">
    <property type="component" value="Unassembled WGS sequence"/>
</dbReference>
<feature type="domain" description="Lipocalin/cytosolic fatty-acid binding" evidence="3">
    <location>
        <begin position="1263"/>
        <end position="1390"/>
    </location>
</feature>
<reference evidence="5 6" key="1">
    <citation type="submission" date="2023-11" db="EMBL/GenBank/DDBJ databases">
        <authorList>
            <person name="Okamura Y."/>
        </authorList>
    </citation>
    <scope>NUCLEOTIDE SEQUENCE [LARGE SCALE GENOMIC DNA]</scope>
</reference>
<evidence type="ECO:0000256" key="2">
    <source>
        <dbReference type="SAM" id="SignalP"/>
    </source>
</evidence>
<feature type="domain" description="Lipocalin/cytosolic fatty-acid binding" evidence="3">
    <location>
        <begin position="910"/>
        <end position="1036"/>
    </location>
</feature>
<feature type="signal peptide" evidence="2">
    <location>
        <begin position="1"/>
        <end position="15"/>
    </location>
</feature>
<proteinExistence type="predicted"/>
<gene>
    <name evidence="5" type="ORF">LNINA_LOCUS9641</name>
</gene>
<dbReference type="InterPro" id="IPR012674">
    <property type="entry name" value="Calycin"/>
</dbReference>
<feature type="domain" description="Lipocalin/cytosolic fatty-acid binding" evidence="3">
    <location>
        <begin position="382"/>
        <end position="513"/>
    </location>
</feature>
<dbReference type="SUPFAM" id="SSF50814">
    <property type="entry name" value="Lipocalins"/>
    <property type="match status" value="10"/>
</dbReference>
<dbReference type="InterPro" id="IPR003057">
    <property type="entry name" value="Invtbrt_color"/>
</dbReference>
<dbReference type="GO" id="GO:0006629">
    <property type="term" value="P:lipid metabolic process"/>
    <property type="evidence" value="ECO:0007669"/>
    <property type="project" value="TreeGrafter"/>
</dbReference>
<dbReference type="EMBL" id="CAVLEF010000082">
    <property type="protein sequence ID" value="CAK1550413.1"/>
    <property type="molecule type" value="Genomic_DNA"/>
</dbReference>
<protein>
    <recommendedName>
        <fullName evidence="3 4">Lipocalin/cytosolic fatty-acid binding domain-containing protein</fullName>
    </recommendedName>
</protein>
<evidence type="ECO:0000259" key="4">
    <source>
        <dbReference type="Pfam" id="PF08212"/>
    </source>
</evidence>
<evidence type="ECO:0000313" key="6">
    <source>
        <dbReference type="Proteomes" id="UP001497472"/>
    </source>
</evidence>
<accession>A0AAV1JLQ0</accession>
<feature type="domain" description="Lipocalin/cytosolic fatty-acid binding" evidence="3">
    <location>
        <begin position="208"/>
        <end position="345"/>
    </location>
</feature>
<keyword evidence="1" id="KW-1015">Disulfide bond</keyword>
<dbReference type="InterPro" id="IPR000566">
    <property type="entry name" value="Lipocln_cytosolic_FA-bd_dom"/>
</dbReference>
<evidence type="ECO:0000256" key="1">
    <source>
        <dbReference type="ARBA" id="ARBA00023157"/>
    </source>
</evidence>
<comment type="caution">
    <text evidence="5">The sequence shown here is derived from an EMBL/GenBank/DDBJ whole genome shotgun (WGS) entry which is preliminary data.</text>
</comment>
<dbReference type="GO" id="GO:0031409">
    <property type="term" value="F:pigment binding"/>
    <property type="evidence" value="ECO:0007669"/>
    <property type="project" value="InterPro"/>
</dbReference>
<dbReference type="Gene3D" id="2.40.128.20">
    <property type="match status" value="10"/>
</dbReference>
<dbReference type="PRINTS" id="PR01273">
    <property type="entry name" value="INVTBRTCOLOR"/>
</dbReference>
<dbReference type="InterPro" id="IPR022272">
    <property type="entry name" value="Lipocalin_CS"/>
</dbReference>
<evidence type="ECO:0000313" key="5">
    <source>
        <dbReference type="EMBL" id="CAK1550413.1"/>
    </source>
</evidence>
<dbReference type="CDD" id="cd00301">
    <property type="entry name" value="lipocalin_FABP"/>
    <property type="match status" value="1"/>
</dbReference>
<dbReference type="PANTHER" id="PTHR10612:SF34">
    <property type="entry name" value="APOLIPOPROTEIN D"/>
    <property type="match status" value="1"/>
</dbReference>
<dbReference type="Pfam" id="PF08212">
    <property type="entry name" value="Lipocalin_2"/>
    <property type="match status" value="2"/>
</dbReference>
<dbReference type="PROSITE" id="PS00213">
    <property type="entry name" value="LIPOCALIN"/>
    <property type="match status" value="2"/>
</dbReference>
<feature type="chain" id="PRO_5044010256" description="Lipocalin/cytosolic fatty-acid binding domain-containing protein" evidence="2">
    <location>
        <begin position="16"/>
        <end position="1790"/>
    </location>
</feature>
<feature type="domain" description="Lipocalin/cytosolic fatty-acid binding" evidence="3">
    <location>
        <begin position="557"/>
        <end position="695"/>
    </location>
</feature>
<keyword evidence="2" id="KW-0732">Signal</keyword>
<dbReference type="PANTHER" id="PTHR10612">
    <property type="entry name" value="APOLIPOPROTEIN D"/>
    <property type="match status" value="1"/>
</dbReference>
<dbReference type="GO" id="GO:0005737">
    <property type="term" value="C:cytoplasm"/>
    <property type="evidence" value="ECO:0007669"/>
    <property type="project" value="TreeGrafter"/>
</dbReference>
<feature type="domain" description="Lipocalin/cytosolic fatty-acid binding" evidence="3">
    <location>
        <begin position="38"/>
        <end position="171"/>
    </location>
</feature>
<evidence type="ECO:0000259" key="3">
    <source>
        <dbReference type="Pfam" id="PF00061"/>
    </source>
</evidence>
<sequence>MLLLMLSVCLGLTSAVLQDGQCENGWSLQTDFDIEKFTGKWYSIRSNTPWLKGDCSYIDIEQADNQYKLQLSYVKANAVVEKSGAAVSSESARFNLIIDGGSIDFNVLTTDYNNYALVYSCENVGTSQRNVYVWQLARDVSNSDGETRQRMDEVISNFGLSANVLTETSHSDAACYVEPFTGQPIVLPGQCDSNIAVVANFNFTRFEGEWRLIETYYNRRQTGACNRVTYTDRGSTLGVVHTHILNKEKDFTTATATFSSNNTDGKLTVTGVNAAAPFWILDTDYISYALAYSCENQANNQKRISSWKLSRTNILPAQAVQNINRIVNTVSDLDNNNFIAVDQSDEACFYYPFLLENDPVILPGQCDTNVSVVADFNLNRFSGEWRLISSYFNERQSGTCNRAHYTVQGTSLGIENRHVINERLYRVPGTATFATAVQDGRLRVTMGTNSVDYWILDTDYDSYALAYSCRNLENNQRRIFSWKLSRTNTLPNQANTNINAIINRVDALNENYYQNADQSDSACFYLPEFQPNQPVIFPGQCSQNIFAVANFDLHRFSGEWRLISSYHNERQVGTCNRAEYTIDGDSYIIKNSHVLTGGLDSVRGTARFASDNIRDGKFLVTVGQNTRDYWILNTDYDSYALAYSCENLANNQKRIFSWKLSRTNTLSQQAVEAINRVFLRVPELDDKYFVNADQSEAACFYLPAVDATKPVVFRGQCNENIAVVRNFEATRYMGQWYDIESYPSNFQGGTCNSAFYSRRDNFLDVTNTQVVNQRISVRQGVGRFAESEQIAKLSLNFASSSSRDYWVLATDYTSYSLVYSCVNIDSQHKQVGAWKLSRTKQLTATAVTAINSAMANINVLEARYFVQRDHSTTGCSYNTNIQAGDQVVLPGTCPTNITPMAGFDFGGFIGTWFEVQTYPIDFWSGQCSQQQFFTAAADRLTFVSRSVKNQEFIEIRGTASRVTADGSGRLTITLENAGGTFAVPFTVLRTDYREYALAYGCVTLNSNLKRIYSWKLGRNRSLSAEANAEINRIITATPDLEDRYYANVDHSSSGCFYLPDIPLGQAVILPGQCNQNVPVVTDFNIDNFLGTWRLISSYYTHRQSGECNQAEYFRDGTTIRVRNSHVLNGDRLTTSGTVSTIDRSGKLTVTISTRTVDYWILSTDYESYALAYSCSNLNENQRRVFSWKLSRSTTLTPNAQSAINNVINQVDALNDRYYQDADQSESACFYYPPVNANQPVVFQGQCDPNIPVQKNFLASQYLGTWYDIESYPSNFQYGTCNTARYSARGNDVLITNSQIVNASVSTREAVGIFSEGNTVGKLRVNFGTEDREYWVLSTDYRSYALVYSCKNIDANTKQVGTWKLSRTRTLEQSARNAIAVVMQNIRVLDERYFIARDHSDSGCFYHREQQDNSIIFSGQCDTSINAVPNFNMSRFVGIWNEIEIYPSEMSWGECLSQEYTPGSGSSLNMVQRNVRLETLFENRAVVSQMANDTSGKLSLRIQNAFDVTLPFWVLSTDYSTYAFAYGCINLSANERQVFSWKLSREQQLSTAASNAIKAVKRDIAVLDDRYYRTVDQSPEACFHLPDLGPEDSVILPGQCDVNIPAVRNFNAQQYSGTWYQIEKYHQRYEGGNCTGARYTFNRNSDTVTVLNWHVVNGVLDTITGNATVISSDGSGRLRVSLPIRPNNTEFRETSLYILDTDYTSYSLAYSCINVDSDRRAIGAWKLSRTRTMSAAGNTAIDAYMATRKELQSAYFTPVGQSDSCPEPNSASLIKNSIIMIAMLCASLLYL</sequence>
<keyword evidence="6" id="KW-1185">Reference proteome</keyword>
<organism evidence="5 6">
    <name type="scientific">Leptosia nina</name>
    <dbReference type="NCBI Taxonomy" id="320188"/>
    <lineage>
        <taxon>Eukaryota</taxon>
        <taxon>Metazoa</taxon>
        <taxon>Ecdysozoa</taxon>
        <taxon>Arthropoda</taxon>
        <taxon>Hexapoda</taxon>
        <taxon>Insecta</taxon>
        <taxon>Pterygota</taxon>
        <taxon>Neoptera</taxon>
        <taxon>Endopterygota</taxon>
        <taxon>Lepidoptera</taxon>
        <taxon>Glossata</taxon>
        <taxon>Ditrysia</taxon>
        <taxon>Papilionoidea</taxon>
        <taxon>Pieridae</taxon>
        <taxon>Pierinae</taxon>
        <taxon>Leptosia</taxon>
    </lineage>
</organism>
<name>A0AAV1JLQ0_9NEOP</name>
<feature type="domain" description="Lipocalin/cytosolic fatty-acid binding" evidence="4">
    <location>
        <begin position="1610"/>
        <end position="1737"/>
    </location>
</feature>
<dbReference type="GO" id="GO:0000302">
    <property type="term" value="P:response to reactive oxygen species"/>
    <property type="evidence" value="ECO:0007669"/>
    <property type="project" value="TreeGrafter"/>
</dbReference>
<feature type="domain" description="Lipocalin/cytosolic fatty-acid binding" evidence="3">
    <location>
        <begin position="1438"/>
        <end position="1574"/>
    </location>
</feature>
<dbReference type="Pfam" id="PF00061">
    <property type="entry name" value="Lipocalin"/>
    <property type="match status" value="8"/>
</dbReference>
<feature type="domain" description="Lipocalin/cytosolic fatty-acid binding" evidence="4">
    <location>
        <begin position="728"/>
        <end position="851"/>
    </location>
</feature>
<feature type="domain" description="Lipocalin/cytosolic fatty-acid binding" evidence="3">
    <location>
        <begin position="1090"/>
        <end position="1210"/>
    </location>
</feature>